<name>A0A2J8B445_9FIRM</name>
<dbReference type="EMBL" id="NBZD01000001">
    <property type="protein sequence ID" value="PNH19525.1"/>
    <property type="molecule type" value="Genomic_DNA"/>
</dbReference>
<dbReference type="RefSeq" id="WP_012993586.1">
    <property type="nucleotide sequence ID" value="NZ_NBZD01000001.1"/>
</dbReference>
<comment type="caution">
    <text evidence="2">The sequence shown here is derived from an EMBL/GenBank/DDBJ whole genome shotgun (WGS) entry which is preliminary data.</text>
</comment>
<dbReference type="OMA" id="TFEGAWF"/>
<dbReference type="Gene3D" id="3.90.550.10">
    <property type="entry name" value="Spore Coat Polysaccharide Biosynthesis Protein SpsA, Chain A"/>
    <property type="match status" value="1"/>
</dbReference>
<evidence type="ECO:0000313" key="3">
    <source>
        <dbReference type="Proteomes" id="UP000236394"/>
    </source>
</evidence>
<organism evidence="2 3">
    <name type="scientific">Mageeibacillus indolicus</name>
    <dbReference type="NCBI Taxonomy" id="884684"/>
    <lineage>
        <taxon>Bacteria</taxon>
        <taxon>Bacillati</taxon>
        <taxon>Bacillota</taxon>
        <taxon>Clostridia</taxon>
        <taxon>Eubacteriales</taxon>
        <taxon>Oscillospiraceae</taxon>
        <taxon>Mageeibacillus</taxon>
    </lineage>
</organism>
<dbReference type="SUPFAM" id="SSF53448">
    <property type="entry name" value="Nucleotide-diphospho-sugar transferases"/>
    <property type="match status" value="1"/>
</dbReference>
<dbReference type="AlphaFoldDB" id="A0A2J8B445"/>
<accession>A0A2J8B445</accession>
<evidence type="ECO:0000313" key="2">
    <source>
        <dbReference type="EMBL" id="PNH19525.1"/>
    </source>
</evidence>
<gene>
    <name evidence="2" type="ORF">B7R76_01165</name>
</gene>
<protein>
    <recommendedName>
        <fullName evidence="1">Nucleotidyl transferase domain-containing protein</fullName>
    </recommendedName>
</protein>
<feature type="domain" description="Nucleotidyl transferase" evidence="1">
    <location>
        <begin position="2"/>
        <end position="242"/>
    </location>
</feature>
<dbReference type="PANTHER" id="PTHR42883">
    <property type="entry name" value="GLUCOSE-1-PHOSPHATE THYMIDYLTRANSFERASE"/>
    <property type="match status" value="1"/>
</dbReference>
<sequence>MKVIILAAGYATRLYPLTKNLPKALLPVGEKTILDLLLQKVAEISDVSSVTLVTNHKFAAVFDAYFRKLKNEFLPWQIKVLDDGTGEESIRLGALGDLKLALNQLGYEEDVLVLASDNLFEFSLRQAYLTFKRLKKDMVVGQSLENCDELSRFAIAEVDAGGIITSLEEKPANPKSNIVVYATYFYKAETLPLLLQYESEGNNMDSPGRFPAWLYKRKPIYLYRIEGKCIDIGTVESYAAIKDTWQ</sequence>
<dbReference type="InterPro" id="IPR029044">
    <property type="entry name" value="Nucleotide-diphossugar_trans"/>
</dbReference>
<dbReference type="Pfam" id="PF00483">
    <property type="entry name" value="NTP_transferase"/>
    <property type="match status" value="1"/>
</dbReference>
<reference evidence="3" key="1">
    <citation type="submission" date="2017-04" db="EMBL/GenBank/DDBJ databases">
        <authorList>
            <person name="Bumgarner R.E."/>
            <person name="Fredricks D.N."/>
            <person name="Srinivasan S."/>
        </authorList>
    </citation>
    <scope>NUCLEOTIDE SEQUENCE [LARGE SCALE GENOMIC DNA]</scope>
    <source>
        <strain evidence="3">KA00405</strain>
    </source>
</reference>
<dbReference type="InterPro" id="IPR005835">
    <property type="entry name" value="NTP_transferase_dom"/>
</dbReference>
<dbReference type="Proteomes" id="UP000236394">
    <property type="component" value="Unassembled WGS sequence"/>
</dbReference>
<dbReference type="PANTHER" id="PTHR42883:SF2">
    <property type="entry name" value="THYMIDYLYLTRANSFERASE"/>
    <property type="match status" value="1"/>
</dbReference>
<proteinExistence type="predicted"/>
<evidence type="ECO:0000259" key="1">
    <source>
        <dbReference type="Pfam" id="PF00483"/>
    </source>
</evidence>
<dbReference type="CDD" id="cd04181">
    <property type="entry name" value="NTP_transferase"/>
    <property type="match status" value="1"/>
</dbReference>